<protein>
    <submittedName>
        <fullName evidence="5">AraC family transcriptional regulator</fullName>
    </submittedName>
</protein>
<evidence type="ECO:0000256" key="1">
    <source>
        <dbReference type="ARBA" id="ARBA00023015"/>
    </source>
</evidence>
<evidence type="ECO:0000256" key="2">
    <source>
        <dbReference type="ARBA" id="ARBA00023125"/>
    </source>
</evidence>
<gene>
    <name evidence="5" type="ORF">EPA93_43525</name>
</gene>
<dbReference type="GO" id="GO:0003700">
    <property type="term" value="F:DNA-binding transcription factor activity"/>
    <property type="evidence" value="ECO:0007669"/>
    <property type="project" value="InterPro"/>
</dbReference>
<dbReference type="GO" id="GO:0043565">
    <property type="term" value="F:sequence-specific DNA binding"/>
    <property type="evidence" value="ECO:0007669"/>
    <property type="project" value="InterPro"/>
</dbReference>
<organism evidence="5 6">
    <name type="scientific">Ktedonosporobacter rubrisoli</name>
    <dbReference type="NCBI Taxonomy" id="2509675"/>
    <lineage>
        <taxon>Bacteria</taxon>
        <taxon>Bacillati</taxon>
        <taxon>Chloroflexota</taxon>
        <taxon>Ktedonobacteria</taxon>
        <taxon>Ktedonobacterales</taxon>
        <taxon>Ktedonosporobacteraceae</taxon>
        <taxon>Ktedonosporobacter</taxon>
    </lineage>
</organism>
<dbReference type="SMART" id="SM00342">
    <property type="entry name" value="HTH_ARAC"/>
    <property type="match status" value="1"/>
</dbReference>
<dbReference type="PANTHER" id="PTHR46796">
    <property type="entry name" value="HTH-TYPE TRANSCRIPTIONAL ACTIVATOR RHAS-RELATED"/>
    <property type="match status" value="1"/>
</dbReference>
<dbReference type="Gene3D" id="1.10.10.60">
    <property type="entry name" value="Homeodomain-like"/>
    <property type="match status" value="2"/>
</dbReference>
<dbReference type="OrthoDB" id="183331at2"/>
<sequence>MDTRERTKFWQDPMLSNLELLHATYVTHTFAPHTHEAYVIGVVERGAEQFGYRHRHHIAPVGSIVLINPGEMHTGSSATKDGWTYRALYPSPELLQRAASEIVGKPRDFPFFGEAVIDDPELMAEIALTHRILEEQASSLERESRLLWMLARLIVRHADDHPQPGPLPKEHQGLKRARAFLDEHYTENISLEQLAMVAQLSPFHLLRLFREQVHLPPHAYQLQLRIQRAKELLRSGMSGVDTALAVGFADQSHLTKHFKRIVGVPPGQYYKLQQK</sequence>
<dbReference type="Pfam" id="PF02311">
    <property type="entry name" value="AraC_binding"/>
    <property type="match status" value="1"/>
</dbReference>
<dbReference type="SUPFAM" id="SSF51215">
    <property type="entry name" value="Regulatory protein AraC"/>
    <property type="match status" value="1"/>
</dbReference>
<keyword evidence="6" id="KW-1185">Reference proteome</keyword>
<dbReference type="InterPro" id="IPR050204">
    <property type="entry name" value="AraC_XylS_family_regulators"/>
</dbReference>
<proteinExistence type="predicted"/>
<keyword evidence="3" id="KW-0804">Transcription</keyword>
<dbReference type="SUPFAM" id="SSF46689">
    <property type="entry name" value="Homeodomain-like"/>
    <property type="match status" value="2"/>
</dbReference>
<dbReference type="PROSITE" id="PS01124">
    <property type="entry name" value="HTH_ARAC_FAMILY_2"/>
    <property type="match status" value="1"/>
</dbReference>
<evidence type="ECO:0000313" key="6">
    <source>
        <dbReference type="Proteomes" id="UP000290365"/>
    </source>
</evidence>
<evidence type="ECO:0000256" key="3">
    <source>
        <dbReference type="ARBA" id="ARBA00023163"/>
    </source>
</evidence>
<dbReference type="InterPro" id="IPR018060">
    <property type="entry name" value="HTH_AraC"/>
</dbReference>
<dbReference type="Pfam" id="PF12833">
    <property type="entry name" value="HTH_18"/>
    <property type="match status" value="1"/>
</dbReference>
<dbReference type="EMBL" id="CP035758">
    <property type="protein sequence ID" value="QBD82485.1"/>
    <property type="molecule type" value="Genomic_DNA"/>
</dbReference>
<dbReference type="InterPro" id="IPR037923">
    <property type="entry name" value="HTH-like"/>
</dbReference>
<dbReference type="KEGG" id="kbs:EPA93_43525"/>
<keyword evidence="2" id="KW-0238">DNA-binding</keyword>
<feature type="domain" description="HTH araC/xylS-type" evidence="4">
    <location>
        <begin position="175"/>
        <end position="272"/>
    </location>
</feature>
<name>A0A4P6K368_KTERU</name>
<dbReference type="PANTHER" id="PTHR46796:SF2">
    <property type="entry name" value="TRANSCRIPTIONAL REGULATORY PROTEIN"/>
    <property type="match status" value="1"/>
</dbReference>
<accession>A0A4P6K368</accession>
<dbReference type="RefSeq" id="WP_129893554.1">
    <property type="nucleotide sequence ID" value="NZ_CP035758.1"/>
</dbReference>
<dbReference type="Proteomes" id="UP000290365">
    <property type="component" value="Chromosome"/>
</dbReference>
<dbReference type="InterPro" id="IPR003313">
    <property type="entry name" value="AraC-bd"/>
</dbReference>
<evidence type="ECO:0000313" key="5">
    <source>
        <dbReference type="EMBL" id="QBD82485.1"/>
    </source>
</evidence>
<dbReference type="AlphaFoldDB" id="A0A4P6K368"/>
<reference evidence="5 6" key="1">
    <citation type="submission" date="2019-01" db="EMBL/GenBank/DDBJ databases">
        <title>Ktedonosporobacter rubrisoli SCAWS-G2.</title>
        <authorList>
            <person name="Huang Y."/>
            <person name="Yan B."/>
        </authorList>
    </citation>
    <scope>NUCLEOTIDE SEQUENCE [LARGE SCALE GENOMIC DNA]</scope>
    <source>
        <strain evidence="5 6">SCAWS-G2</strain>
    </source>
</reference>
<keyword evidence="1" id="KW-0805">Transcription regulation</keyword>
<dbReference type="InterPro" id="IPR009057">
    <property type="entry name" value="Homeodomain-like_sf"/>
</dbReference>
<evidence type="ECO:0000259" key="4">
    <source>
        <dbReference type="PROSITE" id="PS01124"/>
    </source>
</evidence>